<dbReference type="Gene3D" id="3.40.50.720">
    <property type="entry name" value="NAD(P)-binding Rossmann-like Domain"/>
    <property type="match status" value="1"/>
</dbReference>
<evidence type="ECO:0000256" key="3">
    <source>
        <dbReference type="ARBA" id="ARBA00023002"/>
    </source>
</evidence>
<keyword evidence="3" id="KW-0560">Oxidoreductase</keyword>
<dbReference type="InterPro" id="IPR002347">
    <property type="entry name" value="SDR_fam"/>
</dbReference>
<keyword evidence="6" id="KW-1185">Reference proteome</keyword>
<dbReference type="InterPro" id="IPR045313">
    <property type="entry name" value="CBR1-like"/>
</dbReference>
<dbReference type="PRINTS" id="PR00080">
    <property type="entry name" value="SDRFAMILY"/>
</dbReference>
<dbReference type="Proteomes" id="UP000829291">
    <property type="component" value="Chromosome 7"/>
</dbReference>
<accession>A0A6J0BW88</accession>
<dbReference type="PANTHER" id="PTHR43963">
    <property type="entry name" value="CARBONYL REDUCTASE 1-RELATED"/>
    <property type="match status" value="1"/>
</dbReference>
<dbReference type="CDD" id="cd05324">
    <property type="entry name" value="carb_red_PTCR-like_SDR_c"/>
    <property type="match status" value="1"/>
</dbReference>
<dbReference type="AlphaFoldDB" id="A0A6J0BW88"/>
<comment type="similarity">
    <text evidence="1 5">Belongs to the short-chain dehydrogenases/reductases (SDR) family.</text>
</comment>
<dbReference type="KEGG" id="nlo:107223521"/>
<evidence type="ECO:0000256" key="4">
    <source>
        <dbReference type="ARBA" id="ARBA00026118"/>
    </source>
</evidence>
<gene>
    <name evidence="7" type="primary">LOC107223521</name>
</gene>
<dbReference type="PANTHER" id="PTHR43963:SF4">
    <property type="entry name" value="CARBONYL REDUCTASE (NADPH)"/>
    <property type="match status" value="1"/>
</dbReference>
<dbReference type="GeneID" id="107223521"/>
<evidence type="ECO:0000256" key="1">
    <source>
        <dbReference type="ARBA" id="ARBA00006484"/>
    </source>
</evidence>
<evidence type="ECO:0000313" key="6">
    <source>
        <dbReference type="Proteomes" id="UP000829291"/>
    </source>
</evidence>
<proteinExistence type="inferred from homology"/>
<dbReference type="OrthoDB" id="7289984at2759"/>
<sequence length="288" mass="32211">MSRIAVVTGANKGIGYAIVKDLCREFDGVVYLTSRNEERGQAAVNKLKKDGFNPKFHQLDITDDSSVERFREYLKETHGGLDVLVNNGGISFMFDAPETFPQRVAETLRVNYFGLLRICKALFPLLRPHSRVVQVSSSVGHLCKIQGAELKARLASRELTEEELTQMMRNFVDAAAMNTHKEAGWPNSSYTVSKVGVSALSRIQQRAFDKDPREDIVVNAVHPGSVITDMSGKLGTMTPERGAQAPLYLALLPKYTEIKGEYVWHDNTVMDWVNGEVKTFRPDSPNLY</sequence>
<name>A0A6J0BW88_NEOLC</name>
<evidence type="ECO:0000256" key="2">
    <source>
        <dbReference type="ARBA" id="ARBA00022857"/>
    </source>
</evidence>
<dbReference type="InParanoid" id="A0A6J0BW88"/>
<dbReference type="PRINTS" id="PR00081">
    <property type="entry name" value="GDHRDH"/>
</dbReference>
<dbReference type="InterPro" id="IPR036291">
    <property type="entry name" value="NAD(P)-bd_dom_sf"/>
</dbReference>
<evidence type="ECO:0000313" key="7">
    <source>
        <dbReference type="RefSeq" id="XP_015518700.1"/>
    </source>
</evidence>
<dbReference type="Pfam" id="PF00106">
    <property type="entry name" value="adh_short"/>
    <property type="match status" value="1"/>
</dbReference>
<organism evidence="7">
    <name type="scientific">Neodiprion lecontei</name>
    <name type="common">Redheaded pine sawfly</name>
    <dbReference type="NCBI Taxonomy" id="441921"/>
    <lineage>
        <taxon>Eukaryota</taxon>
        <taxon>Metazoa</taxon>
        <taxon>Ecdysozoa</taxon>
        <taxon>Arthropoda</taxon>
        <taxon>Hexapoda</taxon>
        <taxon>Insecta</taxon>
        <taxon>Pterygota</taxon>
        <taxon>Neoptera</taxon>
        <taxon>Endopterygota</taxon>
        <taxon>Hymenoptera</taxon>
        <taxon>Tenthredinoidea</taxon>
        <taxon>Diprionidae</taxon>
        <taxon>Diprioninae</taxon>
        <taxon>Neodiprion</taxon>
    </lineage>
</organism>
<evidence type="ECO:0000256" key="5">
    <source>
        <dbReference type="RuleBase" id="RU000363"/>
    </source>
</evidence>
<dbReference type="EC" id="1.1.1.184" evidence="4"/>
<keyword evidence="2" id="KW-0521">NADP</keyword>
<dbReference type="SUPFAM" id="SSF51735">
    <property type="entry name" value="NAD(P)-binding Rossmann-fold domains"/>
    <property type="match status" value="1"/>
</dbReference>
<dbReference type="RefSeq" id="XP_015518700.1">
    <property type="nucleotide sequence ID" value="XM_015663214.2"/>
</dbReference>
<reference evidence="7" key="1">
    <citation type="submission" date="2025-08" db="UniProtKB">
        <authorList>
            <consortium name="RefSeq"/>
        </authorList>
    </citation>
    <scope>IDENTIFICATION</scope>
    <source>
        <tissue evidence="7">Thorax and Abdomen</tissue>
    </source>
</reference>
<dbReference type="GO" id="GO:0004090">
    <property type="term" value="F:carbonyl reductase (NADPH) activity"/>
    <property type="evidence" value="ECO:0007669"/>
    <property type="project" value="UniProtKB-EC"/>
</dbReference>
<protein>
    <recommendedName>
        <fullName evidence="4">carbonyl reductase (NADPH)</fullName>
        <ecNumber evidence="4">1.1.1.184</ecNumber>
    </recommendedName>
</protein>